<protein>
    <submittedName>
        <fullName evidence="1">Uncharacterized protein</fullName>
    </submittedName>
</protein>
<gene>
    <name evidence="1" type="ORF">BN13_210021</name>
</gene>
<comment type="caution">
    <text evidence="1">The sequence shown here is derived from an EMBL/GenBank/DDBJ whole genome shotgun (WGS) entry which is preliminary data.</text>
</comment>
<dbReference type="AlphaFoldDB" id="A0A077MD59"/>
<proteinExistence type="predicted"/>
<keyword evidence="2" id="KW-1185">Reference proteome</keyword>
<dbReference type="Proteomes" id="UP000035720">
    <property type="component" value="Unassembled WGS sequence"/>
</dbReference>
<accession>A0A077MD59</accession>
<evidence type="ECO:0000313" key="2">
    <source>
        <dbReference type="Proteomes" id="UP000035720"/>
    </source>
</evidence>
<name>A0A077MD59_9MICO</name>
<organism evidence="1 2">
    <name type="scientific">Nostocoides jenkinsii Ben 74</name>
    <dbReference type="NCBI Taxonomy" id="1193518"/>
    <lineage>
        <taxon>Bacteria</taxon>
        <taxon>Bacillati</taxon>
        <taxon>Actinomycetota</taxon>
        <taxon>Actinomycetes</taxon>
        <taxon>Micrococcales</taxon>
        <taxon>Intrasporangiaceae</taxon>
        <taxon>Nostocoides</taxon>
    </lineage>
</organism>
<evidence type="ECO:0000313" key="1">
    <source>
        <dbReference type="EMBL" id="CCI52797.1"/>
    </source>
</evidence>
<dbReference type="EMBL" id="CAJC01000124">
    <property type="protein sequence ID" value="CCI52797.1"/>
    <property type="molecule type" value="Genomic_DNA"/>
</dbReference>
<sequence>MSRPAPRLIRRGAGSRPPAGSVDACLAVVPYVGVESLPRPDRHQPRRQRTAQTLERIADVVPGALQLLLQLVVNIAKVGLDVVRRSLGELVHQDHDVAQGRAQGKQRLQCCGALVILTLHVLQRRRVLLKVGRLLGVINLAERLRGLRRGASAEDQGADQSQGPYARGNRTHQPSFSLVFGAVVNGAVMKLEGLDHREHVVPFDDSGAGVIALRDISPTPWDPRMEASAAGRWRAAYRKRVSSGLLHAMRLWVHLTRRLLSALRCHG</sequence>
<reference evidence="1 2" key="1">
    <citation type="journal article" date="2013" name="ISME J.">
        <title>A metabolic model for members of the genus Tetrasphaera involved in enhanced biological phosphorus removal.</title>
        <authorList>
            <person name="Kristiansen R."/>
            <person name="Nguyen H.T.T."/>
            <person name="Saunders A.M."/>
            <person name="Nielsen J.L."/>
            <person name="Wimmer R."/>
            <person name="Le V.Q."/>
            <person name="McIlroy S.J."/>
            <person name="Petrovski S."/>
            <person name="Seviour R.J."/>
            <person name="Calteau A."/>
            <person name="Nielsen K.L."/>
            <person name="Nielsen P.H."/>
        </authorList>
    </citation>
    <scope>NUCLEOTIDE SEQUENCE [LARGE SCALE GENOMIC DNA]</scope>
    <source>
        <strain evidence="1 2">Ben 74</strain>
    </source>
</reference>